<dbReference type="InterPro" id="IPR029069">
    <property type="entry name" value="HotDog_dom_sf"/>
</dbReference>
<evidence type="ECO:0000256" key="1">
    <source>
        <dbReference type="ARBA" id="ARBA00006538"/>
    </source>
</evidence>
<keyword evidence="2" id="KW-0378">Hydrolase</keyword>
<feature type="domain" description="Acyl-CoA thioesterase-like N-terminal HotDog" evidence="3">
    <location>
        <begin position="28"/>
        <end position="109"/>
    </location>
</feature>
<dbReference type="CDD" id="cd03445">
    <property type="entry name" value="Thioesterase_II_repeat2"/>
    <property type="match status" value="1"/>
</dbReference>
<dbReference type="OMA" id="MKFERLP"/>
<evidence type="ECO:0000259" key="3">
    <source>
        <dbReference type="Pfam" id="PF13622"/>
    </source>
</evidence>
<dbReference type="PANTHER" id="PTHR11066:SF34">
    <property type="entry name" value="ACYL-COENZYME A THIOESTERASE 8"/>
    <property type="match status" value="1"/>
</dbReference>
<dbReference type="OrthoDB" id="68328at2759"/>
<dbReference type="InterPro" id="IPR042171">
    <property type="entry name" value="Acyl-CoA_hotdog"/>
</dbReference>
<sequence>MAIGTMEEGIRLKRVSENTFQSIATPFTWADGVVVPGGLLMALSANAAFETVSQDFSVDSLQANFLLGPRTDLPMDLEVTQLSDGGRFAVRMVHMKQGGRLLVHSTCTFVRGLRGESMQHTTGRATTETVDEITLDDLEVDRNDRGPYMKYQRLGVVQTGGKDATEAPPDAMTYTSVCTVSPRISSNTARLHSIGIILLSDYHVLDCPPTVHGLSTGQPAIGDHQRNIKASHFKYLTSLNHSIHFHVHEGFRADDLIYLEANSPWSGNRRGEILTRMFTKDGRLVATCKQEGYYVLHEKGLGKL</sequence>
<proteinExistence type="inferred from homology"/>
<evidence type="ECO:0000256" key="2">
    <source>
        <dbReference type="ARBA" id="ARBA00022801"/>
    </source>
</evidence>
<dbReference type="GeneID" id="71980261"/>
<dbReference type="CDD" id="cd03444">
    <property type="entry name" value="Thioesterase_II_repeat1"/>
    <property type="match status" value="1"/>
</dbReference>
<protein>
    <submittedName>
        <fullName evidence="5">Acyl-coenzyme A thioesterase 8</fullName>
    </submittedName>
</protein>
<evidence type="ECO:0000313" key="5">
    <source>
        <dbReference type="EMBL" id="UJO12720.1"/>
    </source>
</evidence>
<dbReference type="GO" id="GO:0005782">
    <property type="term" value="C:peroxisomal matrix"/>
    <property type="evidence" value="ECO:0007669"/>
    <property type="project" value="UniProtKB-SubCell"/>
</dbReference>
<accession>A0A9Q8P455</accession>
<dbReference type="KEGG" id="ffu:CLAFUR5_00383"/>
<dbReference type="Pfam" id="PF20789">
    <property type="entry name" value="4HBT_3C"/>
    <property type="match status" value="1"/>
</dbReference>
<dbReference type="Pfam" id="PF13622">
    <property type="entry name" value="4HBT_3"/>
    <property type="match status" value="1"/>
</dbReference>
<feature type="domain" description="Acyl-CoA thioesterase-like C-terminal" evidence="4">
    <location>
        <begin position="180"/>
        <end position="293"/>
    </location>
</feature>
<dbReference type="GO" id="GO:0047617">
    <property type="term" value="F:fatty acyl-CoA hydrolase activity"/>
    <property type="evidence" value="ECO:0007669"/>
    <property type="project" value="InterPro"/>
</dbReference>
<gene>
    <name evidence="5" type="ORF">CLAFUR5_00383</name>
</gene>
<organism evidence="5 6">
    <name type="scientific">Passalora fulva</name>
    <name type="common">Tomato leaf mold</name>
    <name type="synonym">Cladosporium fulvum</name>
    <dbReference type="NCBI Taxonomy" id="5499"/>
    <lineage>
        <taxon>Eukaryota</taxon>
        <taxon>Fungi</taxon>
        <taxon>Dikarya</taxon>
        <taxon>Ascomycota</taxon>
        <taxon>Pezizomycotina</taxon>
        <taxon>Dothideomycetes</taxon>
        <taxon>Dothideomycetidae</taxon>
        <taxon>Mycosphaerellales</taxon>
        <taxon>Mycosphaerellaceae</taxon>
        <taxon>Fulvia</taxon>
    </lineage>
</organism>
<reference evidence="5" key="2">
    <citation type="journal article" date="2022" name="Microb. Genom.">
        <title>A chromosome-scale genome assembly of the tomato pathogen Cladosporium fulvum reveals a compartmentalized genome architecture and the presence of a dispensable chromosome.</title>
        <authorList>
            <person name="Zaccaron A.Z."/>
            <person name="Chen L.H."/>
            <person name="Samaras A."/>
            <person name="Stergiopoulos I."/>
        </authorList>
    </citation>
    <scope>NUCLEOTIDE SEQUENCE</scope>
    <source>
        <strain evidence="5">Race5_Kim</strain>
    </source>
</reference>
<dbReference type="InterPro" id="IPR049449">
    <property type="entry name" value="TesB_ACOT8-like_N"/>
</dbReference>
<dbReference type="AlphaFoldDB" id="A0A9Q8P455"/>
<keyword evidence="6" id="KW-1185">Reference proteome</keyword>
<dbReference type="PANTHER" id="PTHR11066">
    <property type="entry name" value="ACYL-COA THIOESTERASE"/>
    <property type="match status" value="1"/>
</dbReference>
<evidence type="ECO:0000259" key="4">
    <source>
        <dbReference type="Pfam" id="PF20789"/>
    </source>
</evidence>
<dbReference type="Proteomes" id="UP000756132">
    <property type="component" value="Chromosome 1"/>
</dbReference>
<dbReference type="Gene3D" id="2.40.160.210">
    <property type="entry name" value="Acyl-CoA thioesterase, double hotdog domain"/>
    <property type="match status" value="1"/>
</dbReference>
<dbReference type="InterPro" id="IPR049450">
    <property type="entry name" value="ACOT8-like_C"/>
</dbReference>
<reference evidence="5" key="1">
    <citation type="submission" date="2021-12" db="EMBL/GenBank/DDBJ databases">
        <authorList>
            <person name="Zaccaron A."/>
            <person name="Stergiopoulos I."/>
        </authorList>
    </citation>
    <scope>NUCLEOTIDE SEQUENCE</scope>
    <source>
        <strain evidence="5">Race5_Kim</strain>
    </source>
</reference>
<dbReference type="EMBL" id="CP090163">
    <property type="protein sequence ID" value="UJO12720.1"/>
    <property type="molecule type" value="Genomic_DNA"/>
</dbReference>
<dbReference type="SUPFAM" id="SSF54637">
    <property type="entry name" value="Thioesterase/thiol ester dehydrase-isomerase"/>
    <property type="match status" value="2"/>
</dbReference>
<dbReference type="GO" id="GO:0006637">
    <property type="term" value="P:acyl-CoA metabolic process"/>
    <property type="evidence" value="ECO:0007669"/>
    <property type="project" value="InterPro"/>
</dbReference>
<evidence type="ECO:0000313" key="6">
    <source>
        <dbReference type="Proteomes" id="UP000756132"/>
    </source>
</evidence>
<name>A0A9Q8P455_PASFU</name>
<dbReference type="InterPro" id="IPR003703">
    <property type="entry name" value="Acyl_CoA_thio"/>
</dbReference>
<comment type="similarity">
    <text evidence="1">Belongs to the C/M/P thioester hydrolase family.</text>
</comment>
<dbReference type="GO" id="GO:0009062">
    <property type="term" value="P:fatty acid catabolic process"/>
    <property type="evidence" value="ECO:0007669"/>
    <property type="project" value="TreeGrafter"/>
</dbReference>
<dbReference type="RefSeq" id="XP_047757086.1">
    <property type="nucleotide sequence ID" value="XM_047899531.1"/>
</dbReference>